<protein>
    <submittedName>
        <fullName evidence="4">GNAT family N-acetyltransferase</fullName>
    </submittedName>
</protein>
<dbReference type="SUPFAM" id="SSF55729">
    <property type="entry name" value="Acyl-CoA N-acyltransferases (Nat)"/>
    <property type="match status" value="2"/>
</dbReference>
<dbReference type="Pfam" id="PF00583">
    <property type="entry name" value="Acetyltransf_1"/>
    <property type="match status" value="2"/>
</dbReference>
<evidence type="ECO:0000313" key="5">
    <source>
        <dbReference type="Proteomes" id="UP000270219"/>
    </source>
</evidence>
<dbReference type="InterPro" id="IPR050680">
    <property type="entry name" value="YpeA/RimI_acetyltransf"/>
</dbReference>
<keyword evidence="1 4" id="KW-0808">Transferase</keyword>
<dbReference type="AlphaFoldDB" id="A0A498D6Q5"/>
<dbReference type="InterPro" id="IPR016181">
    <property type="entry name" value="Acyl_CoA_acyltransferase"/>
</dbReference>
<dbReference type="Proteomes" id="UP000270219">
    <property type="component" value="Unassembled WGS sequence"/>
</dbReference>
<keyword evidence="2" id="KW-0012">Acyltransferase</keyword>
<dbReference type="PANTHER" id="PTHR43420">
    <property type="entry name" value="ACETYLTRANSFERASE"/>
    <property type="match status" value="1"/>
</dbReference>
<feature type="domain" description="N-acetyltransferase" evidence="3">
    <location>
        <begin position="141"/>
        <end position="274"/>
    </location>
</feature>
<accession>A0A498D6Q5</accession>
<gene>
    <name evidence="4" type="ORF">D8M04_12280</name>
</gene>
<dbReference type="CDD" id="cd04301">
    <property type="entry name" value="NAT_SF"/>
    <property type="match status" value="2"/>
</dbReference>
<dbReference type="RefSeq" id="WP_121523395.1">
    <property type="nucleotide sequence ID" value="NZ_RCHR01000004.1"/>
</dbReference>
<feature type="domain" description="N-acetyltransferase" evidence="3">
    <location>
        <begin position="1"/>
        <end position="140"/>
    </location>
</feature>
<evidence type="ECO:0000256" key="2">
    <source>
        <dbReference type="ARBA" id="ARBA00023315"/>
    </source>
</evidence>
<name>A0A498D6Q5_9BACI</name>
<dbReference type="EMBL" id="RCHR01000004">
    <property type="protein sequence ID" value="RLL43694.1"/>
    <property type="molecule type" value="Genomic_DNA"/>
</dbReference>
<dbReference type="InterPro" id="IPR000182">
    <property type="entry name" value="GNAT_dom"/>
</dbReference>
<reference evidence="4 5" key="1">
    <citation type="submission" date="2018-10" db="EMBL/GenBank/DDBJ databases">
        <title>Oceanobacillus sp. YLB-02 draft genome.</title>
        <authorList>
            <person name="Yu L."/>
        </authorList>
    </citation>
    <scope>NUCLEOTIDE SEQUENCE [LARGE SCALE GENOMIC DNA]</scope>
    <source>
        <strain evidence="4 5">YLB-02</strain>
    </source>
</reference>
<dbReference type="OrthoDB" id="7163760at2"/>
<dbReference type="PROSITE" id="PS51186">
    <property type="entry name" value="GNAT"/>
    <property type="match status" value="2"/>
</dbReference>
<sequence>MLTKDELLKIEILQEICEKKENIKLKLNWDMLHNRKEKESLDYLQYTNGELIAYLGIYHFGNKAEICGMVHPDYRRQGIFSKLLNKAIKATVSAGYKKILLNAPAHSTSARGLIQRLSCSYDMTEYQMKWTPIPLTKSDVITIRHSITEIDFNLEVELDVLCFGFSEKEAQEYNYRLREEEGHNFYIIVREDKAVGKIRVAYQDGEAWIYGFAIYPSSQGHGYGRKALMNIVNQEYTKGYDVYLEVEAKNDHALRLYKSCGFEVMQAQDYYLWN</sequence>
<comment type="caution">
    <text evidence="4">The sequence shown here is derived from an EMBL/GenBank/DDBJ whole genome shotgun (WGS) entry which is preliminary data.</text>
</comment>
<evidence type="ECO:0000259" key="3">
    <source>
        <dbReference type="PROSITE" id="PS51186"/>
    </source>
</evidence>
<organism evidence="4 5">
    <name type="scientific">Oceanobacillus piezotolerans</name>
    <dbReference type="NCBI Taxonomy" id="2448030"/>
    <lineage>
        <taxon>Bacteria</taxon>
        <taxon>Bacillati</taxon>
        <taxon>Bacillota</taxon>
        <taxon>Bacilli</taxon>
        <taxon>Bacillales</taxon>
        <taxon>Bacillaceae</taxon>
        <taxon>Oceanobacillus</taxon>
    </lineage>
</organism>
<evidence type="ECO:0000313" key="4">
    <source>
        <dbReference type="EMBL" id="RLL43694.1"/>
    </source>
</evidence>
<keyword evidence="5" id="KW-1185">Reference proteome</keyword>
<dbReference type="GO" id="GO:0016747">
    <property type="term" value="F:acyltransferase activity, transferring groups other than amino-acyl groups"/>
    <property type="evidence" value="ECO:0007669"/>
    <property type="project" value="InterPro"/>
</dbReference>
<proteinExistence type="predicted"/>
<evidence type="ECO:0000256" key="1">
    <source>
        <dbReference type="ARBA" id="ARBA00022679"/>
    </source>
</evidence>
<dbReference type="Gene3D" id="3.40.630.30">
    <property type="match status" value="2"/>
</dbReference>